<proteinExistence type="inferred from homology"/>
<comment type="caution">
    <text evidence="6">The sequence shown here is derived from an EMBL/GenBank/DDBJ whole genome shotgun (WGS) entry which is preliminary data.</text>
</comment>
<dbReference type="GO" id="GO:0032993">
    <property type="term" value="C:protein-DNA complex"/>
    <property type="evidence" value="ECO:0007669"/>
    <property type="project" value="TreeGrafter"/>
</dbReference>
<dbReference type="GO" id="GO:0003677">
    <property type="term" value="F:DNA binding"/>
    <property type="evidence" value="ECO:0007669"/>
    <property type="project" value="UniProtKB-KW"/>
</dbReference>
<dbReference type="SUPFAM" id="SSF46785">
    <property type="entry name" value="Winged helix' DNA-binding domain"/>
    <property type="match status" value="1"/>
</dbReference>
<evidence type="ECO:0000256" key="4">
    <source>
        <dbReference type="ARBA" id="ARBA00023163"/>
    </source>
</evidence>
<evidence type="ECO:0000313" key="6">
    <source>
        <dbReference type="EMBL" id="HJB08563.1"/>
    </source>
</evidence>
<comment type="similarity">
    <text evidence="1">Belongs to the LysR transcriptional regulatory family.</text>
</comment>
<keyword evidence="3" id="KW-0238">DNA-binding</keyword>
<keyword evidence="2" id="KW-0805">Transcription regulation</keyword>
<protein>
    <submittedName>
        <fullName evidence="6">LysR family transcriptional regulator</fullName>
    </submittedName>
</protein>
<evidence type="ECO:0000259" key="5">
    <source>
        <dbReference type="PROSITE" id="PS50931"/>
    </source>
</evidence>
<evidence type="ECO:0000256" key="1">
    <source>
        <dbReference type="ARBA" id="ARBA00009437"/>
    </source>
</evidence>
<feature type="domain" description="HTH lysR-type" evidence="5">
    <location>
        <begin position="1"/>
        <end position="58"/>
    </location>
</feature>
<name>A0A9D2L9M4_9FIRM</name>
<dbReference type="InterPro" id="IPR000847">
    <property type="entry name" value="LysR_HTH_N"/>
</dbReference>
<dbReference type="EMBL" id="DWYS01000142">
    <property type="protein sequence ID" value="HJB08563.1"/>
    <property type="molecule type" value="Genomic_DNA"/>
</dbReference>
<reference evidence="6" key="1">
    <citation type="journal article" date="2021" name="PeerJ">
        <title>Extensive microbial diversity within the chicken gut microbiome revealed by metagenomics and culture.</title>
        <authorList>
            <person name="Gilroy R."/>
            <person name="Ravi A."/>
            <person name="Getino M."/>
            <person name="Pursley I."/>
            <person name="Horton D.L."/>
            <person name="Alikhan N.F."/>
            <person name="Baker D."/>
            <person name="Gharbi K."/>
            <person name="Hall N."/>
            <person name="Watson M."/>
            <person name="Adriaenssens E.M."/>
            <person name="Foster-Nyarko E."/>
            <person name="Jarju S."/>
            <person name="Secka A."/>
            <person name="Antonio M."/>
            <person name="Oren A."/>
            <person name="Chaudhuri R.R."/>
            <person name="La Ragione R."/>
            <person name="Hildebrand F."/>
            <person name="Pallen M.J."/>
        </authorList>
    </citation>
    <scope>NUCLEOTIDE SEQUENCE</scope>
    <source>
        <strain evidence="6">CHK188-4685</strain>
    </source>
</reference>
<dbReference type="InterPro" id="IPR036390">
    <property type="entry name" value="WH_DNA-bd_sf"/>
</dbReference>
<organism evidence="6 7">
    <name type="scientific">Candidatus Enterocloster faecavium</name>
    <dbReference type="NCBI Taxonomy" id="2838560"/>
    <lineage>
        <taxon>Bacteria</taxon>
        <taxon>Bacillati</taxon>
        <taxon>Bacillota</taxon>
        <taxon>Clostridia</taxon>
        <taxon>Lachnospirales</taxon>
        <taxon>Lachnospiraceae</taxon>
        <taxon>Enterocloster</taxon>
    </lineage>
</organism>
<dbReference type="AlphaFoldDB" id="A0A9D2L9M4"/>
<evidence type="ECO:0000256" key="2">
    <source>
        <dbReference type="ARBA" id="ARBA00023015"/>
    </source>
</evidence>
<dbReference type="PANTHER" id="PTHR30346:SF28">
    <property type="entry name" value="HTH-TYPE TRANSCRIPTIONAL REGULATOR CYNR"/>
    <property type="match status" value="1"/>
</dbReference>
<dbReference type="SUPFAM" id="SSF53850">
    <property type="entry name" value="Periplasmic binding protein-like II"/>
    <property type="match status" value="1"/>
</dbReference>
<dbReference type="PANTHER" id="PTHR30346">
    <property type="entry name" value="TRANSCRIPTIONAL DUAL REGULATOR HCAR-RELATED"/>
    <property type="match status" value="1"/>
</dbReference>
<dbReference type="Gene3D" id="3.40.190.290">
    <property type="match status" value="1"/>
</dbReference>
<dbReference type="PROSITE" id="PS50931">
    <property type="entry name" value="HTH_LYSR"/>
    <property type="match status" value="1"/>
</dbReference>
<dbReference type="Pfam" id="PF03466">
    <property type="entry name" value="LysR_substrate"/>
    <property type="match status" value="1"/>
</dbReference>
<dbReference type="Gene3D" id="1.10.10.10">
    <property type="entry name" value="Winged helix-like DNA-binding domain superfamily/Winged helix DNA-binding domain"/>
    <property type="match status" value="1"/>
</dbReference>
<dbReference type="GO" id="GO:0003700">
    <property type="term" value="F:DNA-binding transcription factor activity"/>
    <property type="evidence" value="ECO:0007669"/>
    <property type="project" value="InterPro"/>
</dbReference>
<dbReference type="InterPro" id="IPR036388">
    <property type="entry name" value="WH-like_DNA-bd_sf"/>
</dbReference>
<gene>
    <name evidence="6" type="ORF">H9716_11995</name>
</gene>
<dbReference type="InterPro" id="IPR005119">
    <property type="entry name" value="LysR_subst-bd"/>
</dbReference>
<evidence type="ECO:0000313" key="7">
    <source>
        <dbReference type="Proteomes" id="UP000886804"/>
    </source>
</evidence>
<dbReference type="CDD" id="cd05466">
    <property type="entry name" value="PBP2_LTTR_substrate"/>
    <property type="match status" value="1"/>
</dbReference>
<sequence>MNSRQMNTFMQVVEKGNLSEAAKELNITQPAVTGIIKKMESDFGTEFFIRNGKSLLPNNQGRLLYKMIKELLFTESLAQISLENHRKTSKFITVDVDSYNDYFFSVISEFSRTHPEYCFIYKSKSFAGGAEPFTSADFVFTYNHMVNSKNKISIDIQDKLYAVLPNNHALSSRKKISLYELREEFFIFLKGAKHEEYEPCYQECICAGFTPKISLIVDVPAAKYSAVSAGCGIGLSYNTKLKLAASTCNCVLVECTDIQNRQTLCLTWRDDLNEDARFFLEWLKQYRLSRCKD</sequence>
<evidence type="ECO:0000256" key="3">
    <source>
        <dbReference type="ARBA" id="ARBA00023125"/>
    </source>
</evidence>
<dbReference type="Proteomes" id="UP000886804">
    <property type="component" value="Unassembled WGS sequence"/>
</dbReference>
<accession>A0A9D2L9M4</accession>
<reference evidence="6" key="2">
    <citation type="submission" date="2021-04" db="EMBL/GenBank/DDBJ databases">
        <authorList>
            <person name="Gilroy R."/>
        </authorList>
    </citation>
    <scope>NUCLEOTIDE SEQUENCE</scope>
    <source>
        <strain evidence="6">CHK188-4685</strain>
    </source>
</reference>
<keyword evidence="4" id="KW-0804">Transcription</keyword>
<dbReference type="Pfam" id="PF00126">
    <property type="entry name" value="HTH_1"/>
    <property type="match status" value="1"/>
</dbReference>
<dbReference type="PRINTS" id="PR00039">
    <property type="entry name" value="HTHLYSR"/>
</dbReference>